<proteinExistence type="predicted"/>
<comment type="caution">
    <text evidence="1">The sequence shown here is derived from an EMBL/GenBank/DDBJ whole genome shotgun (WGS) entry which is preliminary data.</text>
</comment>
<dbReference type="AlphaFoldDB" id="A0A0L6CMJ3"/>
<gene>
    <name evidence="1" type="ORF">VV01_20305</name>
</gene>
<dbReference type="EMBL" id="LAIR01000002">
    <property type="protein sequence ID" value="KNX38942.1"/>
    <property type="molecule type" value="Genomic_DNA"/>
</dbReference>
<dbReference type="RefSeq" id="WP_050672057.1">
    <property type="nucleotide sequence ID" value="NZ_LAIR01000002.1"/>
</dbReference>
<dbReference type="Proteomes" id="UP000037397">
    <property type="component" value="Unassembled WGS sequence"/>
</dbReference>
<dbReference type="STRING" id="1631356.VV01_20305"/>
<evidence type="ECO:0000313" key="1">
    <source>
        <dbReference type="EMBL" id="KNX38942.1"/>
    </source>
</evidence>
<keyword evidence="2" id="KW-1185">Reference proteome</keyword>
<name>A0A0L6CMJ3_9MICO</name>
<sequence>MPQRIMYVQLKTGYDIDRGPAWIARVRFTRTWRTAYVHSRTLHRTTGIAYAQRDDANYYDVATGEGFWLSGPKRDRTDGRYSAQAPAVDEDVREAYEAFLDGAGADVLRGPAL</sequence>
<reference evidence="2" key="1">
    <citation type="submission" date="2015-03" db="EMBL/GenBank/DDBJ databases">
        <title>Luteipulveratus halotolerans sp. nov., a novel actinobacterium (Dermacoccaceae) from Sarawak, Malaysia.</title>
        <authorList>
            <person name="Juboi H."/>
            <person name="Basik A."/>
            <person name="Shamsul S.S."/>
            <person name="Arnold P."/>
            <person name="Schmitt E.K."/>
            <person name="Sanglier J.-J."/>
            <person name="Yeo T."/>
        </authorList>
    </citation>
    <scope>NUCLEOTIDE SEQUENCE [LARGE SCALE GENOMIC DNA]</scope>
    <source>
        <strain evidence="2">C296001</strain>
    </source>
</reference>
<evidence type="ECO:0000313" key="2">
    <source>
        <dbReference type="Proteomes" id="UP000037397"/>
    </source>
</evidence>
<protein>
    <submittedName>
        <fullName evidence="1">Uncharacterized protein</fullName>
    </submittedName>
</protein>
<organism evidence="1 2">
    <name type="scientific">Luteipulveratus halotolerans</name>
    <dbReference type="NCBI Taxonomy" id="1631356"/>
    <lineage>
        <taxon>Bacteria</taxon>
        <taxon>Bacillati</taxon>
        <taxon>Actinomycetota</taxon>
        <taxon>Actinomycetes</taxon>
        <taxon>Micrococcales</taxon>
        <taxon>Dermacoccaceae</taxon>
        <taxon>Luteipulveratus</taxon>
    </lineage>
</organism>
<accession>A0A0L6CMJ3</accession>
<dbReference type="OrthoDB" id="1954843at2"/>